<reference evidence="3" key="1">
    <citation type="submission" date="2020-05" db="EMBL/GenBank/DDBJ databases">
        <title>Frigoriglobus tundricola gen. nov., sp. nov., a psychrotolerant cellulolytic planctomycete of the family Gemmataceae with two divergent copies of 16S rRNA gene.</title>
        <authorList>
            <person name="Kulichevskaya I.S."/>
            <person name="Ivanova A.A."/>
            <person name="Naumoff D.G."/>
            <person name="Beletsky A.V."/>
            <person name="Rijpstra W.I.C."/>
            <person name="Sinninghe Damste J.S."/>
            <person name="Mardanov A.V."/>
            <person name="Ravin N.V."/>
            <person name="Dedysh S.N."/>
        </authorList>
    </citation>
    <scope>NUCLEOTIDE SEQUENCE [LARGE SCALE GENOMIC DNA]</scope>
    <source>
        <strain evidence="3">PL17</strain>
    </source>
</reference>
<name>A0A6M5YX23_9BACT</name>
<dbReference type="AlphaFoldDB" id="A0A6M5YX23"/>
<dbReference type="KEGG" id="ftj:FTUN_6109"/>
<evidence type="ECO:0000313" key="3">
    <source>
        <dbReference type="Proteomes" id="UP000503447"/>
    </source>
</evidence>
<sequence length="586" mass="65218">MSANWEPSRNAVHGLIQLLDVLAIAFNQLRQLSFKLPHYHDACHRAERQRLLNNYFAVTHAVFPREDVAPQHTAARIACRAVAELARGGSQDEAVVGEAQQWMTAIGWKLVPHTAPQVVESEFWRPFNEEGDLLAQYHTVRQRLFAALARIGQSVPDEIVQRNGLATRSLTGAGEQPVPQNVLLNWVRETAMSPELPPDPSAALPEFAPAVLQQLEHWRAERVRLTNEMRTGDESFRSLRDVIAAWERVAFFTGREADRDGIEATREEARAYYVGLLMNLGQHIRTAGLAARVQALDAGEGAPRLIAVELLRRAVAGDRATVALLDTEMRDAAFVGGAAAAAHLKNHLRFEVLDVRPPVPVPPNWEGPPPDQDVATAADFIMWADRHLEFLHLFGRSRDERNNGAEVRNAHRLLARLDITHEYPFPSGGMTDGETEAHFRNLRNVCGAALAPFRVSNSLSQPPKTGNPLLDIPAATGRDQDGAPATNHEPDGPFEADGFSYGGVPVRFGRAVLRYRLVLALWDRELNQFTPPRPIEDVMVEVYGDEHDKDDATFRQLCSDTRGVFQRENCPLEIRSVQGLVHLARV</sequence>
<feature type="region of interest" description="Disordered" evidence="1">
    <location>
        <begin position="457"/>
        <end position="496"/>
    </location>
</feature>
<organism evidence="2 3">
    <name type="scientific">Frigoriglobus tundricola</name>
    <dbReference type="NCBI Taxonomy" id="2774151"/>
    <lineage>
        <taxon>Bacteria</taxon>
        <taxon>Pseudomonadati</taxon>
        <taxon>Planctomycetota</taxon>
        <taxon>Planctomycetia</taxon>
        <taxon>Gemmatales</taxon>
        <taxon>Gemmataceae</taxon>
        <taxon>Frigoriglobus</taxon>
    </lineage>
</organism>
<accession>A0A6M5YX23</accession>
<dbReference type="EMBL" id="CP053452">
    <property type="protein sequence ID" value="QJW98519.1"/>
    <property type="molecule type" value="Genomic_DNA"/>
</dbReference>
<protein>
    <submittedName>
        <fullName evidence="2">Uncharacterized protein</fullName>
    </submittedName>
</protein>
<evidence type="ECO:0000256" key="1">
    <source>
        <dbReference type="SAM" id="MobiDB-lite"/>
    </source>
</evidence>
<evidence type="ECO:0000313" key="2">
    <source>
        <dbReference type="EMBL" id="QJW98519.1"/>
    </source>
</evidence>
<dbReference type="Proteomes" id="UP000503447">
    <property type="component" value="Chromosome"/>
</dbReference>
<proteinExistence type="predicted"/>
<dbReference type="RefSeq" id="WP_171473679.1">
    <property type="nucleotide sequence ID" value="NZ_CP053452.2"/>
</dbReference>
<gene>
    <name evidence="2" type="ORF">FTUN_6109</name>
</gene>
<keyword evidence="3" id="KW-1185">Reference proteome</keyword>